<reference evidence="2 3" key="1">
    <citation type="submission" date="2018-06" db="EMBL/GenBank/DDBJ databases">
        <authorList>
            <consortium name="Pathogen Informatics"/>
            <person name="Doyle S."/>
        </authorList>
    </citation>
    <scope>NUCLEOTIDE SEQUENCE [LARGE SCALE GENOMIC DNA]</scope>
    <source>
        <strain evidence="2 3">NCTC13149</strain>
    </source>
</reference>
<evidence type="ECO:0000313" key="3">
    <source>
        <dbReference type="Proteomes" id="UP000255517"/>
    </source>
</evidence>
<organism evidence="2 3">
    <name type="scientific">Peptoniphilus lacrimalis</name>
    <dbReference type="NCBI Taxonomy" id="33031"/>
    <lineage>
        <taxon>Bacteria</taxon>
        <taxon>Bacillati</taxon>
        <taxon>Bacillota</taxon>
        <taxon>Tissierellia</taxon>
        <taxon>Tissierellales</taxon>
        <taxon>Peptoniphilaceae</taxon>
        <taxon>Peptoniphilus</taxon>
    </lineage>
</organism>
<dbReference type="Proteomes" id="UP000255517">
    <property type="component" value="Unassembled WGS sequence"/>
</dbReference>
<dbReference type="STRING" id="1122949.GCA_000378725_01079"/>
<keyword evidence="1" id="KW-1133">Transmembrane helix</keyword>
<dbReference type="AlphaFoldDB" id="A0A379C5Z4"/>
<feature type="transmembrane region" description="Helical" evidence="1">
    <location>
        <begin position="256"/>
        <end position="274"/>
    </location>
</feature>
<dbReference type="RefSeq" id="WP_019034835.1">
    <property type="nucleotide sequence ID" value="NZ_UGSZ01000001.1"/>
</dbReference>
<evidence type="ECO:0000313" key="2">
    <source>
        <dbReference type="EMBL" id="SUB57498.1"/>
    </source>
</evidence>
<keyword evidence="1" id="KW-0472">Membrane</keyword>
<sequence length="338" mass="38967">MSEKIKKYIIFAIFIIVLFLSSLTQFFSKDLLWPDDGKDRYFSGIIFQNPTNVEDLVVSRSVENQNNEDLIKYTISFTYTGENSTARIMGVPARHIFFEEGILPYYSIANLKGDYEKVNNTLFNAKFRLRDFYNKSKNNFYKPYSVMRIPLEEKIGDYSFTVYYKPENLLFSGGRVVEETSVFITNARMSDFKESTKTTDSIKEAFNDSGYYVNKLEMINSSFVSRINILNTLATVAFLVLCLFVVVMIWFNRNNYILYVAPMLIMISTFYRFIDKGSSNLGIIIIYPILGFIGALAGKLISKDVVMVDKKDLKQSLGLALMYLCFCIIVFIVPRAFL</sequence>
<dbReference type="EMBL" id="UGSZ01000001">
    <property type="protein sequence ID" value="SUB57498.1"/>
    <property type="molecule type" value="Genomic_DNA"/>
</dbReference>
<proteinExistence type="predicted"/>
<feature type="transmembrane region" description="Helical" evidence="1">
    <location>
        <begin position="229"/>
        <end position="251"/>
    </location>
</feature>
<feature type="transmembrane region" description="Helical" evidence="1">
    <location>
        <begin position="317"/>
        <end position="337"/>
    </location>
</feature>
<evidence type="ECO:0000256" key="1">
    <source>
        <dbReference type="SAM" id="Phobius"/>
    </source>
</evidence>
<feature type="transmembrane region" description="Helical" evidence="1">
    <location>
        <begin position="280"/>
        <end position="297"/>
    </location>
</feature>
<protein>
    <submittedName>
        <fullName evidence="2">Uncharacterized protein</fullName>
    </submittedName>
</protein>
<name>A0A379C5Z4_9FIRM</name>
<keyword evidence="1" id="KW-0812">Transmembrane</keyword>
<accession>A0A379C5Z4</accession>
<dbReference type="OrthoDB" id="1695362at2"/>
<gene>
    <name evidence="2" type="ORF">NCTC13149_01341</name>
</gene>